<evidence type="ECO:0000259" key="1">
    <source>
        <dbReference type="PROSITE" id="PS51340"/>
    </source>
</evidence>
<dbReference type="Proteomes" id="UP000316988">
    <property type="component" value="Unassembled WGS sequence"/>
</dbReference>
<name>A0A554S7Q5_9ACTN</name>
<dbReference type="PANTHER" id="PTHR30212">
    <property type="entry name" value="PROTEIN YIIM"/>
    <property type="match status" value="1"/>
</dbReference>
<accession>A0A554S7Q5</accession>
<dbReference type="OrthoDB" id="9786134at2"/>
<dbReference type="InterPro" id="IPR011037">
    <property type="entry name" value="Pyrv_Knase-like_insert_dom_sf"/>
</dbReference>
<dbReference type="InterPro" id="IPR052353">
    <property type="entry name" value="Benzoxazolinone_Detox_Enz"/>
</dbReference>
<dbReference type="GO" id="GO:0003824">
    <property type="term" value="F:catalytic activity"/>
    <property type="evidence" value="ECO:0007669"/>
    <property type="project" value="InterPro"/>
</dbReference>
<evidence type="ECO:0000313" key="2">
    <source>
        <dbReference type="EMBL" id="TSD62367.1"/>
    </source>
</evidence>
<evidence type="ECO:0000313" key="3">
    <source>
        <dbReference type="Proteomes" id="UP000316988"/>
    </source>
</evidence>
<dbReference type="RefSeq" id="WP_143913801.1">
    <property type="nucleotide sequence ID" value="NZ_VLNT01000009.1"/>
</dbReference>
<sequence length="205" mass="22489">MARVESVNVGRVRPTAHGKLKRTGIDKRSVAGAVWIGELGLDGDEIADLAHHGGPDKAVYMFAREDYAHWETELDRPLASGVFGENLTTIGLDIQNARMGERWRVGDALLEVTSVRIPCSVFAGFLDEPRWVKRFTAHGVPGAYLRVLESGHVAAGAPIVVDERPDHDLTVGLVFRACTTERELLSRVAEEPRISAALRQKATTR</sequence>
<dbReference type="InterPro" id="IPR005302">
    <property type="entry name" value="MoCF_Sase_C"/>
</dbReference>
<dbReference type="SUPFAM" id="SSF50800">
    <property type="entry name" value="PK beta-barrel domain-like"/>
    <property type="match status" value="1"/>
</dbReference>
<dbReference type="GO" id="GO:0030170">
    <property type="term" value="F:pyridoxal phosphate binding"/>
    <property type="evidence" value="ECO:0007669"/>
    <property type="project" value="InterPro"/>
</dbReference>
<organism evidence="2 3">
    <name type="scientific">Aeromicrobium piscarium</name>
    <dbReference type="NCBI Taxonomy" id="2590901"/>
    <lineage>
        <taxon>Bacteria</taxon>
        <taxon>Bacillati</taxon>
        <taxon>Actinomycetota</taxon>
        <taxon>Actinomycetes</taxon>
        <taxon>Propionibacteriales</taxon>
        <taxon>Nocardioidaceae</taxon>
        <taxon>Aeromicrobium</taxon>
    </lineage>
</organism>
<dbReference type="EMBL" id="VLNT01000009">
    <property type="protein sequence ID" value="TSD62367.1"/>
    <property type="molecule type" value="Genomic_DNA"/>
</dbReference>
<dbReference type="Pfam" id="PF03473">
    <property type="entry name" value="MOSC"/>
    <property type="match status" value="1"/>
</dbReference>
<dbReference type="PROSITE" id="PS51340">
    <property type="entry name" value="MOSC"/>
    <property type="match status" value="1"/>
</dbReference>
<dbReference type="AlphaFoldDB" id="A0A554S7Q5"/>
<dbReference type="Gene3D" id="2.40.33.20">
    <property type="entry name" value="PK beta-barrel domain-like"/>
    <property type="match status" value="1"/>
</dbReference>
<gene>
    <name evidence="2" type="ORF">FNM00_12100</name>
</gene>
<keyword evidence="3" id="KW-1185">Reference proteome</keyword>
<reference evidence="2 3" key="1">
    <citation type="submission" date="2019-07" db="EMBL/GenBank/DDBJ databases">
        <authorList>
            <person name="Zhao L.H."/>
        </authorList>
    </citation>
    <scope>NUCLEOTIDE SEQUENCE [LARGE SCALE GENOMIC DNA]</scope>
    <source>
        <strain evidence="2 3">Co35</strain>
    </source>
</reference>
<dbReference type="GO" id="GO:0030151">
    <property type="term" value="F:molybdenum ion binding"/>
    <property type="evidence" value="ECO:0007669"/>
    <property type="project" value="InterPro"/>
</dbReference>
<dbReference type="PANTHER" id="PTHR30212:SF2">
    <property type="entry name" value="PROTEIN YIIM"/>
    <property type="match status" value="1"/>
</dbReference>
<feature type="domain" description="MOSC" evidence="1">
    <location>
        <begin position="28"/>
        <end position="162"/>
    </location>
</feature>
<proteinExistence type="predicted"/>
<protein>
    <submittedName>
        <fullName evidence="2">MOSC domain-containing protein</fullName>
    </submittedName>
</protein>
<comment type="caution">
    <text evidence="2">The sequence shown here is derived from an EMBL/GenBank/DDBJ whole genome shotgun (WGS) entry which is preliminary data.</text>
</comment>